<evidence type="ECO:0000313" key="9">
    <source>
        <dbReference type="Proteomes" id="UP000756860"/>
    </source>
</evidence>
<evidence type="ECO:0000256" key="3">
    <source>
        <dbReference type="ARBA" id="ARBA00022980"/>
    </source>
</evidence>
<dbReference type="CDD" id="cd00495">
    <property type="entry name" value="Ribosomal_L25_TL5_CTC"/>
    <property type="match status" value="1"/>
</dbReference>
<dbReference type="InterPro" id="IPR037121">
    <property type="entry name" value="Ribosomal_bL25_C"/>
</dbReference>
<dbReference type="Pfam" id="PF14693">
    <property type="entry name" value="Ribosomal_TL5_C"/>
    <property type="match status" value="1"/>
</dbReference>
<comment type="similarity">
    <text evidence="5">Belongs to the bacterial ribosomal protein bL25 family. CTC subfamily.</text>
</comment>
<dbReference type="GO" id="GO:0005840">
    <property type="term" value="C:ribosome"/>
    <property type="evidence" value="ECO:0007669"/>
    <property type="project" value="UniProtKB-KW"/>
</dbReference>
<comment type="function">
    <text evidence="5">This is one of the proteins that binds to the 5S RNA in the ribosome where it forms part of the central protuberance.</text>
</comment>
<keyword evidence="4 5" id="KW-0687">Ribonucleoprotein</keyword>
<dbReference type="PANTHER" id="PTHR33284">
    <property type="entry name" value="RIBOSOMAL PROTEIN L25/GLN-TRNA SYNTHETASE, ANTI-CODON-BINDING DOMAIN-CONTAINING PROTEIN"/>
    <property type="match status" value="1"/>
</dbReference>
<gene>
    <name evidence="5" type="primary">rplY</name>
    <name evidence="5" type="synonym">ctc</name>
    <name evidence="8" type="ORF">KI810_04740</name>
</gene>
<dbReference type="InterPro" id="IPR001021">
    <property type="entry name" value="Ribosomal_bL25_long"/>
</dbReference>
<feature type="domain" description="Large ribosomal subunit protein bL25 beta" evidence="7">
    <location>
        <begin position="103"/>
        <end position="184"/>
    </location>
</feature>
<dbReference type="NCBIfam" id="TIGR00731">
    <property type="entry name" value="bL25_bact_ctc"/>
    <property type="match status" value="1"/>
</dbReference>
<name>A0ABS5SCL2_9BACT</name>
<evidence type="ECO:0000256" key="2">
    <source>
        <dbReference type="ARBA" id="ARBA00022884"/>
    </source>
</evidence>
<feature type="domain" description="Large ribosomal subunit protein bL25 L25" evidence="6">
    <location>
        <begin position="6"/>
        <end position="95"/>
    </location>
</feature>
<dbReference type="InterPro" id="IPR011035">
    <property type="entry name" value="Ribosomal_bL25/Gln-tRNA_synth"/>
</dbReference>
<dbReference type="Proteomes" id="UP000756860">
    <property type="component" value="Unassembled WGS sequence"/>
</dbReference>
<evidence type="ECO:0000256" key="1">
    <source>
        <dbReference type="ARBA" id="ARBA00022730"/>
    </source>
</evidence>
<keyword evidence="1 5" id="KW-0699">rRNA-binding</keyword>
<dbReference type="InterPro" id="IPR020056">
    <property type="entry name" value="Rbsml_bL25/Gln-tRNA_synth_N"/>
</dbReference>
<proteinExistence type="inferred from homology"/>
<protein>
    <recommendedName>
        <fullName evidence="5">Large ribosomal subunit protein bL25</fullName>
    </recommendedName>
    <alternativeName>
        <fullName evidence="5">General stress protein CTC</fullName>
    </alternativeName>
</protein>
<dbReference type="InterPro" id="IPR020930">
    <property type="entry name" value="Ribosomal_uL5_bac-type"/>
</dbReference>
<dbReference type="SUPFAM" id="SSF50715">
    <property type="entry name" value="Ribosomal protein L25-like"/>
    <property type="match status" value="1"/>
</dbReference>
<dbReference type="PANTHER" id="PTHR33284:SF1">
    <property type="entry name" value="RIBOSOMAL PROTEIN L25_GLN-TRNA SYNTHETASE, ANTI-CODON-BINDING DOMAIN-CONTAINING PROTEIN"/>
    <property type="match status" value="1"/>
</dbReference>
<organism evidence="8 9">
    <name type="scientific">Geomobilimonas luticola</name>
    <dbReference type="NCBI Taxonomy" id="1114878"/>
    <lineage>
        <taxon>Bacteria</taxon>
        <taxon>Pseudomonadati</taxon>
        <taxon>Thermodesulfobacteriota</taxon>
        <taxon>Desulfuromonadia</taxon>
        <taxon>Geobacterales</taxon>
        <taxon>Geobacteraceae</taxon>
        <taxon>Geomobilimonas</taxon>
    </lineage>
</organism>
<dbReference type="HAMAP" id="MF_01334">
    <property type="entry name" value="Ribosomal_bL25_CTC"/>
    <property type="match status" value="1"/>
</dbReference>
<comment type="caution">
    <text evidence="8">The sequence shown here is derived from an EMBL/GenBank/DDBJ whole genome shotgun (WGS) entry which is preliminary data.</text>
</comment>
<evidence type="ECO:0000259" key="7">
    <source>
        <dbReference type="Pfam" id="PF14693"/>
    </source>
</evidence>
<accession>A0ABS5SCL2</accession>
<evidence type="ECO:0000259" key="6">
    <source>
        <dbReference type="Pfam" id="PF01386"/>
    </source>
</evidence>
<keyword evidence="9" id="KW-1185">Reference proteome</keyword>
<evidence type="ECO:0000313" key="8">
    <source>
        <dbReference type="EMBL" id="MBT0652352.1"/>
    </source>
</evidence>
<reference evidence="8 9" key="1">
    <citation type="submission" date="2021-05" db="EMBL/GenBank/DDBJ databases">
        <title>The draft genome of Geobacter luticola JCM 17780.</title>
        <authorList>
            <person name="Xu Z."/>
            <person name="Masuda Y."/>
            <person name="Itoh H."/>
            <person name="Senoo K."/>
        </authorList>
    </citation>
    <scope>NUCLEOTIDE SEQUENCE [LARGE SCALE GENOMIC DNA]</scope>
    <source>
        <strain evidence="8 9">JCM 17780</strain>
    </source>
</reference>
<dbReference type="Gene3D" id="2.40.240.10">
    <property type="entry name" value="Ribosomal Protein L25, Chain P"/>
    <property type="match status" value="1"/>
</dbReference>
<dbReference type="EMBL" id="JAHCVK010000001">
    <property type="protein sequence ID" value="MBT0652352.1"/>
    <property type="molecule type" value="Genomic_DNA"/>
</dbReference>
<dbReference type="InterPro" id="IPR029751">
    <property type="entry name" value="Ribosomal_L25_dom"/>
</dbReference>
<evidence type="ECO:0000256" key="4">
    <source>
        <dbReference type="ARBA" id="ARBA00023274"/>
    </source>
</evidence>
<keyword evidence="2 5" id="KW-0694">RNA-binding</keyword>
<keyword evidence="3 5" id="KW-0689">Ribosomal protein</keyword>
<dbReference type="Pfam" id="PF01386">
    <property type="entry name" value="Ribosomal_L25p"/>
    <property type="match status" value="1"/>
</dbReference>
<dbReference type="InterPro" id="IPR020057">
    <property type="entry name" value="Ribosomal_bL25_b-dom"/>
</dbReference>
<dbReference type="Gene3D" id="2.170.120.20">
    <property type="entry name" value="Ribosomal protein L25, beta domain"/>
    <property type="match status" value="1"/>
</dbReference>
<sequence length="195" mass="20740">MEQRELTIELRTKTGKNACRQLRSKDLVPGVVYGKGMEAVGITVKPKELAAAIAGEGGRNHLITLKGGGSLDGSVVIVADLLRDALRRDIQHVDLHKVNLTEKVRVEVALNLVGTAKGVKDGGLLDFAMHAVEIECLPTQIPEHIDLDITELTIGHSIHVSDLQLPAGVKALADSRASIVSVLGKSREEAAPAAE</sequence>
<dbReference type="RefSeq" id="WP_214174302.1">
    <property type="nucleotide sequence ID" value="NZ_JAHCVK010000001.1"/>
</dbReference>
<comment type="subunit">
    <text evidence="5">Part of the 50S ribosomal subunit; part of the 5S rRNA/L5/L18/L25 subcomplex. Contacts the 5S rRNA. Binds to the 5S rRNA independently of L5 and L18.</text>
</comment>
<evidence type="ECO:0000256" key="5">
    <source>
        <dbReference type="HAMAP-Rule" id="MF_01334"/>
    </source>
</evidence>